<dbReference type="Proteomes" id="UP000316714">
    <property type="component" value="Unassembled WGS sequence"/>
</dbReference>
<dbReference type="InterPro" id="IPR029068">
    <property type="entry name" value="Glyas_Bleomycin-R_OHBP_Dase"/>
</dbReference>
<gene>
    <name evidence="2" type="primary">ble</name>
    <name evidence="2" type="ORF">KOR34_33910</name>
</gene>
<dbReference type="SUPFAM" id="SSF54593">
    <property type="entry name" value="Glyoxalase/Bleomycin resistance protein/Dihydroxybiphenyl dioxygenase"/>
    <property type="match status" value="1"/>
</dbReference>
<comment type="caution">
    <text evidence="2">The sequence shown here is derived from an EMBL/GenBank/DDBJ whole genome shotgun (WGS) entry which is preliminary data.</text>
</comment>
<dbReference type="EMBL" id="SIHJ01000002">
    <property type="protein sequence ID" value="TWT33559.1"/>
    <property type="molecule type" value="Genomic_DNA"/>
</dbReference>
<evidence type="ECO:0000259" key="1">
    <source>
        <dbReference type="Pfam" id="PF00903"/>
    </source>
</evidence>
<organism evidence="2 3">
    <name type="scientific">Posidoniimonas corsicana</name>
    <dbReference type="NCBI Taxonomy" id="1938618"/>
    <lineage>
        <taxon>Bacteria</taxon>
        <taxon>Pseudomonadati</taxon>
        <taxon>Planctomycetota</taxon>
        <taxon>Planctomycetia</taxon>
        <taxon>Pirellulales</taxon>
        <taxon>Lacipirellulaceae</taxon>
        <taxon>Posidoniimonas</taxon>
    </lineage>
</organism>
<evidence type="ECO:0000313" key="2">
    <source>
        <dbReference type="EMBL" id="TWT33559.1"/>
    </source>
</evidence>
<accession>A0A5C5V6M7</accession>
<dbReference type="OrthoDB" id="9803104at2"/>
<dbReference type="RefSeq" id="WP_146566289.1">
    <property type="nucleotide sequence ID" value="NZ_SIHJ01000002.1"/>
</dbReference>
<sequence>MLLRLIPKIFFNHMAEGLDLFVDGLGFEVLHQDDSLAVVARDGAKAYVVESPEYAAKDRPEVAIETDTIDEVHADIAARRPDLLHPNVPEPTDRPWGAREFAVLDQTGVCVVFRQWPE</sequence>
<dbReference type="Gene3D" id="3.10.180.10">
    <property type="entry name" value="2,3-Dihydroxybiphenyl 1,2-Dioxygenase, domain 1"/>
    <property type="match status" value="1"/>
</dbReference>
<proteinExistence type="predicted"/>
<keyword evidence="3" id="KW-1185">Reference proteome</keyword>
<name>A0A5C5V6M7_9BACT</name>
<dbReference type="Pfam" id="PF00903">
    <property type="entry name" value="Glyoxalase"/>
    <property type="match status" value="1"/>
</dbReference>
<protein>
    <submittedName>
        <fullName evidence="2">Bleomycin resistance protein</fullName>
    </submittedName>
</protein>
<feature type="domain" description="Glyoxalase/fosfomycin resistance/dioxygenase" evidence="1">
    <location>
        <begin position="9"/>
        <end position="111"/>
    </location>
</feature>
<dbReference type="AlphaFoldDB" id="A0A5C5V6M7"/>
<evidence type="ECO:0000313" key="3">
    <source>
        <dbReference type="Proteomes" id="UP000316714"/>
    </source>
</evidence>
<dbReference type="InterPro" id="IPR004360">
    <property type="entry name" value="Glyas_Fos-R_dOase_dom"/>
</dbReference>
<reference evidence="2 3" key="1">
    <citation type="submission" date="2019-02" db="EMBL/GenBank/DDBJ databases">
        <title>Deep-cultivation of Planctomycetes and their phenomic and genomic characterization uncovers novel biology.</title>
        <authorList>
            <person name="Wiegand S."/>
            <person name="Jogler M."/>
            <person name="Boedeker C."/>
            <person name="Pinto D."/>
            <person name="Vollmers J."/>
            <person name="Rivas-Marin E."/>
            <person name="Kohn T."/>
            <person name="Peeters S.H."/>
            <person name="Heuer A."/>
            <person name="Rast P."/>
            <person name="Oberbeckmann S."/>
            <person name="Bunk B."/>
            <person name="Jeske O."/>
            <person name="Meyerdierks A."/>
            <person name="Storesund J.E."/>
            <person name="Kallscheuer N."/>
            <person name="Luecker S."/>
            <person name="Lage O.M."/>
            <person name="Pohl T."/>
            <person name="Merkel B.J."/>
            <person name="Hornburger P."/>
            <person name="Mueller R.-W."/>
            <person name="Bruemmer F."/>
            <person name="Labrenz M."/>
            <person name="Spormann A.M."/>
            <person name="Op Den Camp H."/>
            <person name="Overmann J."/>
            <person name="Amann R."/>
            <person name="Jetten M.S.M."/>
            <person name="Mascher T."/>
            <person name="Medema M.H."/>
            <person name="Devos D.P."/>
            <person name="Kaster A.-K."/>
            <person name="Ovreas L."/>
            <person name="Rohde M."/>
            <person name="Galperin M.Y."/>
            <person name="Jogler C."/>
        </authorList>
    </citation>
    <scope>NUCLEOTIDE SEQUENCE [LARGE SCALE GENOMIC DNA]</scope>
    <source>
        <strain evidence="2 3">KOR34</strain>
    </source>
</reference>